<dbReference type="Proteomes" id="UP000053480">
    <property type="component" value="Unassembled WGS sequence"/>
</dbReference>
<comment type="caution">
    <text evidence="1">The sequence shown here is derived from an EMBL/GenBank/DDBJ whole genome shotgun (WGS) entry which is preliminary data.</text>
</comment>
<dbReference type="EMBL" id="JZWS03000013">
    <property type="protein sequence ID" value="MEW9492136.1"/>
    <property type="molecule type" value="Genomic_DNA"/>
</dbReference>
<reference evidence="1" key="1">
    <citation type="submission" date="2024-07" db="EMBL/GenBank/DDBJ databases">
        <title>Metagenome and Metagenome-Assembled Genomes of Archaea from a hot spring from the geothermal field of Los Azufres, Mexico.</title>
        <authorList>
            <person name="Marin-Paredes R."/>
            <person name="Martinez-Romero E."/>
            <person name="Servin-Garciduenas L.E."/>
        </authorList>
    </citation>
    <scope>NUCLEOTIDE SEQUENCE</scope>
    <source>
        <strain evidence="1">AZ1-454</strain>
    </source>
</reference>
<sequence>MRRFIDANTHYGIELYKYTVTPRTEDGDVVVEKVVLNPLYKYACECCVDGFYQQYLWARDKGDKFLRLGIYNPRCRVPVETEIRRQLERGVIGFVLSPPHHGFSLLDGRLNFLYKAVEKERLLLFLHGAKREELEGLLSTWELKILLLYPSFTLDDKRVYYVVGSKEEASRFPRERSVYGSDSPYRGVELLESAKEFPYDEAVAHKNFERLLFL</sequence>
<protein>
    <submittedName>
        <fullName evidence="1">Uncharacterized protein</fullName>
    </submittedName>
</protein>
<gene>
    <name evidence="1" type="ORF">TQ35_0008065</name>
</gene>
<accession>A0ACC6TQJ1</accession>
<evidence type="ECO:0000313" key="2">
    <source>
        <dbReference type="Proteomes" id="UP000053480"/>
    </source>
</evidence>
<name>A0ACC6TQJ1_9CREN</name>
<evidence type="ECO:0000313" key="1">
    <source>
        <dbReference type="EMBL" id="MEW9492136.1"/>
    </source>
</evidence>
<proteinExistence type="predicted"/>
<organism evidence="1 2">
    <name type="scientific">Candidatus Aramenus sulfurataquae</name>
    <dbReference type="NCBI Taxonomy" id="1326980"/>
    <lineage>
        <taxon>Archaea</taxon>
        <taxon>Thermoproteota</taxon>
        <taxon>Thermoprotei</taxon>
        <taxon>Sulfolobales</taxon>
        <taxon>Sulfolobaceae</taxon>
        <taxon>Candidatus Aramenus</taxon>
    </lineage>
</organism>